<organism evidence="2 5">
    <name type="scientific">Didymodactylos carnosus</name>
    <dbReference type="NCBI Taxonomy" id="1234261"/>
    <lineage>
        <taxon>Eukaryota</taxon>
        <taxon>Metazoa</taxon>
        <taxon>Spiralia</taxon>
        <taxon>Gnathifera</taxon>
        <taxon>Rotifera</taxon>
        <taxon>Eurotatoria</taxon>
        <taxon>Bdelloidea</taxon>
        <taxon>Philodinida</taxon>
        <taxon>Philodinidae</taxon>
        <taxon>Didymodactylos</taxon>
    </lineage>
</organism>
<evidence type="ECO:0000313" key="1">
    <source>
        <dbReference type="EMBL" id="CAF0840778.1"/>
    </source>
</evidence>
<evidence type="ECO:0000313" key="2">
    <source>
        <dbReference type="EMBL" id="CAF1141348.1"/>
    </source>
</evidence>
<reference evidence="2" key="1">
    <citation type="submission" date="2021-02" db="EMBL/GenBank/DDBJ databases">
        <authorList>
            <person name="Nowell W R."/>
        </authorList>
    </citation>
    <scope>NUCLEOTIDE SEQUENCE</scope>
</reference>
<dbReference type="AlphaFoldDB" id="A0A814S1Q3"/>
<comment type="caution">
    <text evidence="2">The sequence shown here is derived from an EMBL/GenBank/DDBJ whole genome shotgun (WGS) entry which is preliminary data.</text>
</comment>
<protein>
    <recommendedName>
        <fullName evidence="6">NAD(P)(+)--arginine ADP-ribosyltransferase</fullName>
    </recommendedName>
</protein>
<gene>
    <name evidence="2" type="ORF">GPM918_LOCUS20703</name>
    <name evidence="1" type="ORF">OVA965_LOCUS6631</name>
    <name evidence="4" type="ORF">SRO942_LOCUS20700</name>
    <name evidence="3" type="ORF">TMI583_LOCUS6627</name>
</gene>
<evidence type="ECO:0000313" key="4">
    <source>
        <dbReference type="EMBL" id="CAF3905058.1"/>
    </source>
</evidence>
<dbReference type="Proteomes" id="UP000677228">
    <property type="component" value="Unassembled WGS sequence"/>
</dbReference>
<dbReference type="EMBL" id="CAJNOQ010006610">
    <property type="protein sequence ID" value="CAF1141348.1"/>
    <property type="molecule type" value="Genomic_DNA"/>
</dbReference>
<dbReference type="Proteomes" id="UP000663829">
    <property type="component" value="Unassembled WGS sequence"/>
</dbReference>
<dbReference type="EMBL" id="CAJOBA010002018">
    <property type="protein sequence ID" value="CAF3625697.1"/>
    <property type="molecule type" value="Genomic_DNA"/>
</dbReference>
<evidence type="ECO:0008006" key="6">
    <source>
        <dbReference type="Google" id="ProtNLM"/>
    </source>
</evidence>
<dbReference type="SUPFAM" id="SSF56399">
    <property type="entry name" value="ADP-ribosylation"/>
    <property type="match status" value="1"/>
</dbReference>
<evidence type="ECO:0000313" key="5">
    <source>
        <dbReference type="Proteomes" id="UP000663829"/>
    </source>
</evidence>
<dbReference type="Proteomes" id="UP000681722">
    <property type="component" value="Unassembled WGS sequence"/>
</dbReference>
<dbReference type="EMBL" id="CAJNOK010002018">
    <property type="protein sequence ID" value="CAF0840778.1"/>
    <property type="molecule type" value="Genomic_DNA"/>
</dbReference>
<dbReference type="EMBL" id="CAJOBC010006610">
    <property type="protein sequence ID" value="CAF3905058.1"/>
    <property type="molecule type" value="Genomic_DNA"/>
</dbReference>
<keyword evidence="5" id="KW-1185">Reference proteome</keyword>
<dbReference type="Gene3D" id="3.90.176.10">
    <property type="entry name" value="Toxin ADP-ribosyltransferase, Chain A, domain 1"/>
    <property type="match status" value="1"/>
</dbReference>
<accession>A0A814S1Q3</accession>
<sequence>MTHSTHCHNVICDGCDISQFDGDRDLNKQLTDINDKQFSKENEVITVHRGQLMTLTEFQNIRDNEGKIISVNSYFSASISSEVAFSYTGYNGDNRPFLVSVLFTIELHARIGVKPFANAKMHSMMTDEDEILISYGTIFKIQSVEEYPSVWNVTLIMSEEMPPWATAIDELPHCCFESFFDPLIYGCEPTVDEDIYDSDKVASLLEAFRRRKAQERQAVLQSRLKKALGSNYGRTQIRTRKIFLKSRPGRTIRR</sequence>
<proteinExistence type="predicted"/>
<name>A0A814S1Q3_9BILA</name>
<dbReference type="Proteomes" id="UP000682733">
    <property type="component" value="Unassembled WGS sequence"/>
</dbReference>
<evidence type="ECO:0000313" key="3">
    <source>
        <dbReference type="EMBL" id="CAF3625697.1"/>
    </source>
</evidence>